<dbReference type="Proteomes" id="UP001156441">
    <property type="component" value="Unassembled WGS sequence"/>
</dbReference>
<evidence type="ECO:0000313" key="3">
    <source>
        <dbReference type="Proteomes" id="UP001156441"/>
    </source>
</evidence>
<dbReference type="RefSeq" id="WP_260190461.1">
    <property type="nucleotide sequence ID" value="NZ_JAFFZE010000009.1"/>
</dbReference>
<accession>A0ABT2J5F2</accession>
<dbReference type="EMBL" id="JAFFZE010000009">
    <property type="protein sequence ID" value="MCT2583093.1"/>
    <property type="molecule type" value="Genomic_DNA"/>
</dbReference>
<protein>
    <recommendedName>
        <fullName evidence="4">PQQ-binding-like beta-propeller repeat protein</fullName>
    </recommendedName>
</protein>
<evidence type="ECO:0008006" key="4">
    <source>
        <dbReference type="Google" id="ProtNLM"/>
    </source>
</evidence>
<feature type="signal peptide" evidence="1">
    <location>
        <begin position="1"/>
        <end position="20"/>
    </location>
</feature>
<dbReference type="SUPFAM" id="SSF75011">
    <property type="entry name" value="3-carboxy-cis,cis-mucoante lactonizing enzyme"/>
    <property type="match status" value="1"/>
</dbReference>
<name>A0ABT2J5F2_9PSEU</name>
<dbReference type="InterPro" id="IPR051344">
    <property type="entry name" value="Vgb"/>
</dbReference>
<feature type="chain" id="PRO_5046153535" description="PQQ-binding-like beta-propeller repeat protein" evidence="1">
    <location>
        <begin position="21"/>
        <end position="840"/>
    </location>
</feature>
<dbReference type="Gene3D" id="2.130.10.10">
    <property type="entry name" value="YVTN repeat-like/Quinoprotein amine dehydrogenase"/>
    <property type="match status" value="2"/>
</dbReference>
<evidence type="ECO:0000256" key="1">
    <source>
        <dbReference type="SAM" id="SignalP"/>
    </source>
</evidence>
<keyword evidence="3" id="KW-1185">Reference proteome</keyword>
<proteinExistence type="predicted"/>
<dbReference type="InterPro" id="IPR015943">
    <property type="entry name" value="WD40/YVTN_repeat-like_dom_sf"/>
</dbReference>
<reference evidence="2 3" key="1">
    <citation type="submission" date="2021-02" db="EMBL/GenBank/DDBJ databases">
        <title>Actinophytocola xerophila sp. nov., isolated from soil of cotton cropping field.</title>
        <authorList>
            <person name="Huang R."/>
            <person name="Chen X."/>
            <person name="Ge X."/>
            <person name="Liu W."/>
        </authorList>
    </citation>
    <scope>NUCLEOTIDE SEQUENCE [LARGE SCALE GENOMIC DNA]</scope>
    <source>
        <strain evidence="2 3">S1-96</strain>
    </source>
</reference>
<comment type="caution">
    <text evidence="2">The sequence shown here is derived from an EMBL/GenBank/DDBJ whole genome shotgun (WGS) entry which is preliminary data.</text>
</comment>
<sequence>MRRGLSLFVAAVCVALTAPAAPRAAAVDYPVFHEIGPLPLASVTAPGSALGHGPDGQPWLYLVSSGSPAVLSVVDARTGEREHEFPLPGASGSWAVASAPNGDVYVGSYSEGRLYRWTPGADAVEDLGQQIPGETFIWSLDIDEDGRVYGGTGQFDAHAFRFDPATGDTTDLGALGAGQENLLARSIAVGGGTVYVGTGAHPRLVEIDADTGDRREVPLPEPARELDYVYDLDLRGDLLFVRASPDGSPRPLHVYDVVAGEWIDTVPGAHGLTVSPVAPDERSVYFTKDGALHRYDLSTRTWSSTGVTGVGDVRGFGFLELGQDGRPGASLVGLDHQGRYFVYSPGTGAVEHRVADAVAAPAPIRSITEGPDGLLYAGSFLAGGLAGYDPETGEKRGFAPEVGQAEGMTTHDGALWIGTYPGGDIYRYDPDRPAEPGANPRHMLSLYDLHGQSRPFALSSAGRYLAIGTVARNGGAGGGLTLLDPDTGEHWFTDVVPGHSVVSLAFRDGVLYGGTSVYGGAGGPRPTDPDAVVFAYDVERREKLWQVAPVPGEGALGELAFDNDGKLWSHTPVTVFRLDPGTRRVEAVRNYGEYPWDEVDHAWVGSRLWIDPYDGLPHVVTQRSMYKIDPTTLDRARWFRPVSYGFLHNNGNIYLARDPRVWEYTPSARPAASVSIPGDPAPPCGERPVELAGFGPGELVEVWLRPSATYLGSVHAGPDGTLSHPFTLPGDAPPGENRVEIKRVLTGRALTADFTVPAPSARTEHDTVVFGEADSRVPNGAQDDGCTFLDEVWLEAPFAGHGDFVRTVHGLAAAWRADGLFTARESRAVTVTAARSDVGR</sequence>
<evidence type="ECO:0000313" key="2">
    <source>
        <dbReference type="EMBL" id="MCT2583093.1"/>
    </source>
</evidence>
<dbReference type="PANTHER" id="PTHR40274">
    <property type="entry name" value="VIRGINIAMYCIN B LYASE"/>
    <property type="match status" value="1"/>
</dbReference>
<organism evidence="2 3">
    <name type="scientific">Actinophytocola gossypii</name>
    <dbReference type="NCBI Taxonomy" id="2812003"/>
    <lineage>
        <taxon>Bacteria</taxon>
        <taxon>Bacillati</taxon>
        <taxon>Actinomycetota</taxon>
        <taxon>Actinomycetes</taxon>
        <taxon>Pseudonocardiales</taxon>
        <taxon>Pseudonocardiaceae</taxon>
    </lineage>
</organism>
<dbReference type="SUPFAM" id="SSF63829">
    <property type="entry name" value="Calcium-dependent phosphotriesterase"/>
    <property type="match status" value="2"/>
</dbReference>
<gene>
    <name evidence="2" type="ORF">JT362_08190</name>
</gene>
<keyword evidence="1" id="KW-0732">Signal</keyword>
<dbReference type="PANTHER" id="PTHR40274:SF3">
    <property type="entry name" value="VIRGINIAMYCIN B LYASE"/>
    <property type="match status" value="1"/>
</dbReference>